<dbReference type="GO" id="GO:0019031">
    <property type="term" value="C:viral envelope"/>
    <property type="evidence" value="ECO:0007669"/>
    <property type="project" value="InterPro"/>
</dbReference>
<dbReference type="GO" id="GO:0042025">
    <property type="term" value="C:host cell nucleus"/>
    <property type="evidence" value="ECO:0007669"/>
    <property type="project" value="UniProtKB-SubCell"/>
</dbReference>
<dbReference type="InterPro" id="IPR002597">
    <property type="entry name" value="Herpes_env"/>
</dbReference>
<dbReference type="Proteomes" id="UP001162227">
    <property type="component" value="Segment"/>
</dbReference>
<evidence type="ECO:0000256" key="8">
    <source>
        <dbReference type="RuleBase" id="RU364029"/>
    </source>
</evidence>
<evidence type="ECO:0000256" key="7">
    <source>
        <dbReference type="ARBA" id="ARBA00023200"/>
    </source>
</evidence>
<sequence length="584" mass="66214">MTSEQSPGESTRSYIRSICLSRDEINNGWKLGALDRVYRGYDPSLLKLNDRLANEILYASHLIGVLNTHHERSSQCPLNVDEEINDLRDVEPFINQISTTFSIDYSCRVCATIDTYKKECGLCPEWISDYALLCYKSLATPLCASSTYITTFEFIFIMDKHYLRQHGITLVGSIARHVLTLGDIKRHFYLNCCFKTVRGGLSIRIGLNNYSFLVHSVAQLSLTTFTQEQSIVSSSDTKTRILQYPNTHGTTVALLKWRDYAQAIDCFADERSSNSRTKPISCVNKARYIDEQRNTEFERVNATSPNNSCDLDNHKHTISPATWAYVDLTLLLLAGTTNLPIHVESSHPLHSIKTLRKTTVETFHDVDLRILRNDISPNMRQFSTHDSKPETDIGPVLTSILPHTITRGGTGGECLLCNMMLTESYWNALCKLHTRAMQQCNSNVSLFDGIELALQEWDSILTVDDNGRSSNILKAVGSNGVYKHFFCDPMCAANTIRVDSEKLWHNPPRDTLSAELFKAELAMANIFEERVCPGLWLLAFTFKAYQIAPPRTTTLNSFIRDAERYLRKHNLPRIALEHALTKYV</sequence>
<keyword evidence="4" id="KW-0479">Metal-binding</keyword>
<protein>
    <recommendedName>
        <fullName evidence="8">Packaging protein UL32</fullName>
    </recommendedName>
</protein>
<evidence type="ECO:0000256" key="1">
    <source>
        <dbReference type="ARBA" id="ARBA00002104"/>
    </source>
</evidence>
<evidence type="ECO:0000256" key="6">
    <source>
        <dbReference type="ARBA" id="ARBA00022833"/>
    </source>
</evidence>
<comment type="function">
    <text evidence="1 8">Plays a role in efficient localization of neo-synthesized capsids to nuclear replication compartments, thereby controlling cleavage and packaging of virus genomic DNA.</text>
</comment>
<keyword evidence="10" id="KW-1185">Reference proteome</keyword>
<dbReference type="PROSITE" id="PS51988">
    <property type="entry name" value="HERPESVIRUS_UL32"/>
    <property type="match status" value="1"/>
</dbReference>
<dbReference type="KEGG" id="vg:80541372"/>
<dbReference type="GO" id="GO:0030430">
    <property type="term" value="C:host cell cytoplasm"/>
    <property type="evidence" value="ECO:0007669"/>
    <property type="project" value="UniProtKB-SubCell"/>
</dbReference>
<evidence type="ECO:0000256" key="4">
    <source>
        <dbReference type="ARBA" id="ARBA00022723"/>
    </source>
</evidence>
<organism evidence="9 10">
    <name type="scientific">Psittacid alphaherpesvirus 5</name>
    <dbReference type="NCBI Taxonomy" id="2972693"/>
    <lineage>
        <taxon>Viruses</taxon>
        <taxon>Duplodnaviria</taxon>
        <taxon>Heunggongvirae</taxon>
        <taxon>Peploviricota</taxon>
        <taxon>Herviviricetes</taxon>
        <taxon>Herpesvirales</taxon>
        <taxon>Orthoherpesviridae</taxon>
        <taxon>Alphaherpesvirinae</taxon>
        <taxon>Iltovirus</taxon>
        <taxon>Iltovirus psittacidalpha5</taxon>
    </lineage>
</organism>
<dbReference type="EMBL" id="MK955929">
    <property type="protein sequence ID" value="QFU14569.1"/>
    <property type="molecule type" value="Genomic_DNA"/>
</dbReference>
<comment type="similarity">
    <text evidence="2 8">Belongs to the herpesviridae UL32 protein family.</text>
</comment>
<evidence type="ECO:0000313" key="9">
    <source>
        <dbReference type="EMBL" id="QFU14569.1"/>
    </source>
</evidence>
<proteinExistence type="inferred from homology"/>
<keyword evidence="6" id="KW-0862">Zinc</keyword>
<evidence type="ECO:0000313" key="10">
    <source>
        <dbReference type="Proteomes" id="UP001162227"/>
    </source>
</evidence>
<dbReference type="RefSeq" id="YP_010802599.1">
    <property type="nucleotide sequence ID" value="NC_077028.1"/>
</dbReference>
<gene>
    <name evidence="9" type="primary">DNA packaging protein</name>
</gene>
<reference evidence="9" key="2">
    <citation type="submission" date="2019-05" db="EMBL/GenBank/DDBJ databases">
        <authorList>
            <person name="Sutherland M."/>
            <person name="Sarker S."/>
            <person name="Raidal S.R."/>
        </authorList>
    </citation>
    <scope>NUCLEOTIDE SEQUENCE</scope>
    <source>
        <strain evidence="9">PsHV 5</strain>
    </source>
</reference>
<comment type="subcellular location">
    <subcellularLocation>
        <location evidence="8">Host cytoplasm</location>
    </subcellularLocation>
    <subcellularLocation>
        <location evidence="8">Host nucleus</location>
    </subcellularLocation>
</comment>
<reference evidence="9" key="1">
    <citation type="journal article" date="2019" name="Vet. Microbiol.">
        <title>Molecular and microscopic characterisation of a novel pathogenic herpesvirus from Indian ringneck parrots (Psittacula krameri).</title>
        <authorList>
            <person name="Sutherland M."/>
            <person name="Sarker S."/>
            <person name="Raidal S.R."/>
        </authorList>
    </citation>
    <scope>NUCLEOTIDE SEQUENCE</scope>
    <source>
        <strain evidence="9">PsHV 5</strain>
    </source>
</reference>
<keyword evidence="7 8" id="KW-1035">Host cytoplasm</keyword>
<keyword evidence="5" id="KW-0863">Zinc-finger</keyword>
<accession>A0A5P9JR12</accession>
<dbReference type="GeneID" id="80541372"/>
<dbReference type="GO" id="GO:0008270">
    <property type="term" value="F:zinc ion binding"/>
    <property type="evidence" value="ECO:0007669"/>
    <property type="project" value="UniProtKB-KW"/>
</dbReference>
<evidence type="ECO:0000256" key="5">
    <source>
        <dbReference type="ARBA" id="ARBA00022771"/>
    </source>
</evidence>
<evidence type="ECO:0000256" key="2">
    <source>
        <dbReference type="ARBA" id="ARBA00005235"/>
    </source>
</evidence>
<keyword evidence="3 8" id="KW-1048">Host nucleus</keyword>
<name>A0A5P9JR12_9ALPH</name>
<dbReference type="Pfam" id="PF01673">
    <property type="entry name" value="Herpes_env"/>
    <property type="match status" value="1"/>
</dbReference>
<evidence type="ECO:0000256" key="3">
    <source>
        <dbReference type="ARBA" id="ARBA00022562"/>
    </source>
</evidence>